<gene>
    <name evidence="1" type="ORF">SPELUC_LOCUS3420</name>
</gene>
<name>A0ACA9L680_9GLOM</name>
<dbReference type="Proteomes" id="UP000789366">
    <property type="component" value="Unassembled WGS sequence"/>
</dbReference>
<feature type="non-terminal residue" evidence="1">
    <location>
        <position position="1"/>
    </location>
</feature>
<evidence type="ECO:0000313" key="1">
    <source>
        <dbReference type="EMBL" id="CAG8509746.1"/>
    </source>
</evidence>
<proteinExistence type="predicted"/>
<keyword evidence="2" id="KW-1185">Reference proteome</keyword>
<evidence type="ECO:0000313" key="2">
    <source>
        <dbReference type="Proteomes" id="UP000789366"/>
    </source>
</evidence>
<dbReference type="EMBL" id="CAJVPW010002602">
    <property type="protein sequence ID" value="CAG8509746.1"/>
    <property type="molecule type" value="Genomic_DNA"/>
</dbReference>
<protein>
    <submittedName>
        <fullName evidence="1">4803_t:CDS:1</fullName>
    </submittedName>
</protein>
<organism evidence="1 2">
    <name type="scientific">Cetraspora pellucida</name>
    <dbReference type="NCBI Taxonomy" id="1433469"/>
    <lineage>
        <taxon>Eukaryota</taxon>
        <taxon>Fungi</taxon>
        <taxon>Fungi incertae sedis</taxon>
        <taxon>Mucoromycota</taxon>
        <taxon>Glomeromycotina</taxon>
        <taxon>Glomeromycetes</taxon>
        <taxon>Diversisporales</taxon>
        <taxon>Gigasporaceae</taxon>
        <taxon>Cetraspora</taxon>
    </lineage>
</organism>
<comment type="caution">
    <text evidence="1">The sequence shown here is derived from an EMBL/GenBank/DDBJ whole genome shotgun (WGS) entry which is preliminary data.</text>
</comment>
<sequence length="112" mass="13100">TLTKELKYYDKTLSIEDIYNNALEQTAFANWEDFNQPIDRNENINLEESQLQANEKLKIEELIDLTNHIYTENENAKNISNNNNNIEDRGNLNFNINNIINKFMGTTTESNI</sequence>
<accession>A0ACA9L680</accession>
<reference evidence="1" key="1">
    <citation type="submission" date="2021-06" db="EMBL/GenBank/DDBJ databases">
        <authorList>
            <person name="Kallberg Y."/>
            <person name="Tangrot J."/>
            <person name="Rosling A."/>
        </authorList>
    </citation>
    <scope>NUCLEOTIDE SEQUENCE</scope>
    <source>
        <strain evidence="1">28 12/20/2015</strain>
    </source>
</reference>